<dbReference type="AlphaFoldDB" id="A0A4C1XUG0"/>
<proteinExistence type="predicted"/>
<evidence type="ECO:0000313" key="1">
    <source>
        <dbReference type="EMBL" id="GBP66750.1"/>
    </source>
</evidence>
<evidence type="ECO:0000313" key="2">
    <source>
        <dbReference type="Proteomes" id="UP000299102"/>
    </source>
</evidence>
<name>A0A4C1XUG0_EUMVA</name>
<gene>
    <name evidence="1" type="ORF">EVAR_28617_1</name>
</gene>
<organism evidence="1 2">
    <name type="scientific">Eumeta variegata</name>
    <name type="common">Bagworm moth</name>
    <name type="synonym">Eumeta japonica</name>
    <dbReference type="NCBI Taxonomy" id="151549"/>
    <lineage>
        <taxon>Eukaryota</taxon>
        <taxon>Metazoa</taxon>
        <taxon>Ecdysozoa</taxon>
        <taxon>Arthropoda</taxon>
        <taxon>Hexapoda</taxon>
        <taxon>Insecta</taxon>
        <taxon>Pterygota</taxon>
        <taxon>Neoptera</taxon>
        <taxon>Endopterygota</taxon>
        <taxon>Lepidoptera</taxon>
        <taxon>Glossata</taxon>
        <taxon>Ditrysia</taxon>
        <taxon>Tineoidea</taxon>
        <taxon>Psychidae</taxon>
        <taxon>Oiketicinae</taxon>
        <taxon>Eumeta</taxon>
    </lineage>
</organism>
<dbReference type="Proteomes" id="UP000299102">
    <property type="component" value="Unassembled WGS sequence"/>
</dbReference>
<reference evidence="1 2" key="1">
    <citation type="journal article" date="2019" name="Commun. Biol.">
        <title>The bagworm genome reveals a unique fibroin gene that provides high tensile strength.</title>
        <authorList>
            <person name="Kono N."/>
            <person name="Nakamura H."/>
            <person name="Ohtoshi R."/>
            <person name="Tomita M."/>
            <person name="Numata K."/>
            <person name="Arakawa K."/>
        </authorList>
    </citation>
    <scope>NUCLEOTIDE SEQUENCE [LARGE SCALE GENOMIC DNA]</scope>
</reference>
<comment type="caution">
    <text evidence="1">The sequence shown here is derived from an EMBL/GenBank/DDBJ whole genome shotgun (WGS) entry which is preliminary data.</text>
</comment>
<accession>A0A4C1XUG0</accession>
<sequence>MAFKGLLERFLRTKALGLRLPMDGSDYLHFDGSYCRLLLKNTTRKNGSKGQQWIACCTSHISHLHIPVHIRVYIRDSYNNNTCTAPSLSLLMRPHGRARAPALSGAPINTASVINSIRKPPNGR</sequence>
<protein>
    <submittedName>
        <fullName evidence="1">Uncharacterized protein</fullName>
    </submittedName>
</protein>
<dbReference type="EMBL" id="BGZK01000966">
    <property type="protein sequence ID" value="GBP66750.1"/>
    <property type="molecule type" value="Genomic_DNA"/>
</dbReference>
<keyword evidence="2" id="KW-1185">Reference proteome</keyword>